<evidence type="ECO:0000313" key="2">
    <source>
        <dbReference type="Proteomes" id="UP000308600"/>
    </source>
</evidence>
<dbReference type="EMBL" id="ML208660">
    <property type="protein sequence ID" value="TFK61436.1"/>
    <property type="molecule type" value="Genomic_DNA"/>
</dbReference>
<organism evidence="1 2">
    <name type="scientific">Pluteus cervinus</name>
    <dbReference type="NCBI Taxonomy" id="181527"/>
    <lineage>
        <taxon>Eukaryota</taxon>
        <taxon>Fungi</taxon>
        <taxon>Dikarya</taxon>
        <taxon>Basidiomycota</taxon>
        <taxon>Agaricomycotina</taxon>
        <taxon>Agaricomycetes</taxon>
        <taxon>Agaricomycetidae</taxon>
        <taxon>Agaricales</taxon>
        <taxon>Pluteineae</taxon>
        <taxon>Pluteaceae</taxon>
        <taxon>Pluteus</taxon>
    </lineage>
</organism>
<name>A0ACD3A7B1_9AGAR</name>
<sequence length="280" mass="32128">MFSRTDWTPDIALFNSYTLAATLLSAFVLYRYLGAKGSPSPPGPSGWPIIGCLFEVPQIHPWVAFKKWGDQYNSDIVSFTVLGKSTVIVNSYAAAQDLFSKRSSIYSHRPDMPMVNDLMHWDEWGLGQMQYGPDWKDQRKMFRQEVEFSEATLHRPHVLRAARRFLKNVLRTPDDYFAHLRHLTGFSVLSTAYGIEVKPRGDPLVQLAERAMYAISRAGNFGSYLVDFMPILKYIPTWFPGAQFKRDAREWSKYVKALPDAGFRLAKAKYVRSHFLISVK</sequence>
<protein>
    <submittedName>
        <fullName evidence="1">Cytochrome P450</fullName>
    </submittedName>
</protein>
<dbReference type="Proteomes" id="UP000308600">
    <property type="component" value="Unassembled WGS sequence"/>
</dbReference>
<reference evidence="1 2" key="1">
    <citation type="journal article" date="2019" name="Nat. Ecol. Evol.">
        <title>Megaphylogeny resolves global patterns of mushroom evolution.</title>
        <authorList>
            <person name="Varga T."/>
            <person name="Krizsan K."/>
            <person name="Foldi C."/>
            <person name="Dima B."/>
            <person name="Sanchez-Garcia M."/>
            <person name="Sanchez-Ramirez S."/>
            <person name="Szollosi G.J."/>
            <person name="Szarkandi J.G."/>
            <person name="Papp V."/>
            <person name="Albert L."/>
            <person name="Andreopoulos W."/>
            <person name="Angelini C."/>
            <person name="Antonin V."/>
            <person name="Barry K.W."/>
            <person name="Bougher N.L."/>
            <person name="Buchanan P."/>
            <person name="Buyck B."/>
            <person name="Bense V."/>
            <person name="Catcheside P."/>
            <person name="Chovatia M."/>
            <person name="Cooper J."/>
            <person name="Damon W."/>
            <person name="Desjardin D."/>
            <person name="Finy P."/>
            <person name="Geml J."/>
            <person name="Haridas S."/>
            <person name="Hughes K."/>
            <person name="Justo A."/>
            <person name="Karasinski D."/>
            <person name="Kautmanova I."/>
            <person name="Kiss B."/>
            <person name="Kocsube S."/>
            <person name="Kotiranta H."/>
            <person name="LaButti K.M."/>
            <person name="Lechner B.E."/>
            <person name="Liimatainen K."/>
            <person name="Lipzen A."/>
            <person name="Lukacs Z."/>
            <person name="Mihaltcheva S."/>
            <person name="Morgado L.N."/>
            <person name="Niskanen T."/>
            <person name="Noordeloos M.E."/>
            <person name="Ohm R.A."/>
            <person name="Ortiz-Santana B."/>
            <person name="Ovrebo C."/>
            <person name="Racz N."/>
            <person name="Riley R."/>
            <person name="Savchenko A."/>
            <person name="Shiryaev A."/>
            <person name="Soop K."/>
            <person name="Spirin V."/>
            <person name="Szebenyi C."/>
            <person name="Tomsovsky M."/>
            <person name="Tulloss R.E."/>
            <person name="Uehling J."/>
            <person name="Grigoriev I.V."/>
            <person name="Vagvolgyi C."/>
            <person name="Papp T."/>
            <person name="Martin F.M."/>
            <person name="Miettinen O."/>
            <person name="Hibbett D.S."/>
            <person name="Nagy L.G."/>
        </authorList>
    </citation>
    <scope>NUCLEOTIDE SEQUENCE [LARGE SCALE GENOMIC DNA]</scope>
    <source>
        <strain evidence="1 2">NL-1719</strain>
    </source>
</reference>
<keyword evidence="2" id="KW-1185">Reference proteome</keyword>
<accession>A0ACD3A7B1</accession>
<proteinExistence type="predicted"/>
<gene>
    <name evidence="1" type="ORF">BDN72DRAFT_778204</name>
</gene>
<evidence type="ECO:0000313" key="1">
    <source>
        <dbReference type="EMBL" id="TFK61436.1"/>
    </source>
</evidence>